<protein>
    <recommendedName>
        <fullName evidence="3">Nucleotidyltransferase family protein</fullName>
    </recommendedName>
</protein>
<dbReference type="RefSeq" id="WP_096633994.1">
    <property type="nucleotide sequence ID" value="NZ_NSGR01000010.1"/>
</dbReference>
<dbReference type="InterPro" id="IPR009267">
    <property type="entry name" value="NTP_transf_6"/>
</dbReference>
<accession>A0A854WBL1</accession>
<gene>
    <name evidence="1" type="ORF">A9Y57_02086</name>
</gene>
<evidence type="ECO:0000313" key="1">
    <source>
        <dbReference type="EMBL" id="PCH10796.1"/>
    </source>
</evidence>
<name>A0A854WBL1_9STRE</name>
<organism evidence="1 2">
    <name type="scientific">Streptococcus parauberis</name>
    <dbReference type="NCBI Taxonomy" id="1348"/>
    <lineage>
        <taxon>Bacteria</taxon>
        <taxon>Bacillati</taxon>
        <taxon>Bacillota</taxon>
        <taxon>Bacilli</taxon>
        <taxon>Lactobacillales</taxon>
        <taxon>Streptococcaceae</taxon>
        <taxon>Streptococcus</taxon>
    </lineage>
</organism>
<dbReference type="Proteomes" id="UP000217465">
    <property type="component" value="Unassembled WGS sequence"/>
</dbReference>
<evidence type="ECO:0000313" key="2">
    <source>
        <dbReference type="Proteomes" id="UP000217465"/>
    </source>
</evidence>
<reference evidence="1 2" key="1">
    <citation type="submission" date="2016-06" db="EMBL/GenBank/DDBJ databases">
        <authorList>
            <person name="Haines A.N."/>
            <person name="Council K.R."/>
        </authorList>
    </citation>
    <scope>NUCLEOTIDE SEQUENCE [LARGE SCALE GENOMIC DNA]</scope>
    <source>
        <strain evidence="1 2">SP158-29</strain>
    </source>
</reference>
<sequence length="185" mass="21702">MNKIKNMIASCPEIMAILAIIKSVGLEDSWLCAGTLRNFVWNQLSNNANEQTTDVDLVFYDPNISYQDTLNLEQEIKEKFPQYDWEIKNEVYMHVHTPNAQPYLNACDAIAKFPEKCTAIAARLDPENCLEVFLPYGESDILEFKVSPTPFYQEDTQRHKVYNQRMLKKNWQKSWPQLDIYYFSE</sequence>
<comment type="caution">
    <text evidence="1">The sequence shown here is derived from an EMBL/GenBank/DDBJ whole genome shotgun (WGS) entry which is preliminary data.</text>
</comment>
<evidence type="ECO:0008006" key="3">
    <source>
        <dbReference type="Google" id="ProtNLM"/>
    </source>
</evidence>
<dbReference type="EMBL" id="NSGR01000010">
    <property type="protein sequence ID" value="PCH10796.1"/>
    <property type="molecule type" value="Genomic_DNA"/>
</dbReference>
<dbReference type="PANTHER" id="PTHR39166:SF1">
    <property type="entry name" value="BLL1166 PROTEIN"/>
    <property type="match status" value="1"/>
</dbReference>
<dbReference type="PANTHER" id="PTHR39166">
    <property type="entry name" value="BLL1166 PROTEIN"/>
    <property type="match status" value="1"/>
</dbReference>
<proteinExistence type="predicted"/>
<dbReference type="AlphaFoldDB" id="A0A854WBL1"/>
<dbReference type="Pfam" id="PF06042">
    <property type="entry name" value="NTP_transf_6"/>
    <property type="match status" value="1"/>
</dbReference>